<comment type="caution">
    <text evidence="2">The sequence shown here is derived from an EMBL/GenBank/DDBJ whole genome shotgun (WGS) entry which is preliminary data.</text>
</comment>
<sequence length="314" mass="32131">MTEPEHPSAPETREVPRLTAILLAAAALVWTAGMLLSARIKITGWADAEMEVTSTAYALPGTVSAAIVAGAAVALLVLTLVNGRRTLGATARFAVGTGSGLLTGVLCALPIFTINTEGTIYAAVGGTLAAAATIGGALAAFRIPPVIAAAGWATLGVFLIGSLLNTKQIQDPLLDLLGNDSTEAAAHANQYFSYGQSALSGVAAGLIAFAVLRRARRRAGADLRWPFYLIAGAGAGLLSVIAEVLTRTAGAQVVTLAGKVSELERSVQQILSTNRLNSALIVLFLGAFTAMVAVGRTLSPAPDEDEDEDLPVTS</sequence>
<feature type="transmembrane region" description="Helical" evidence="1">
    <location>
        <begin position="191"/>
        <end position="213"/>
    </location>
</feature>
<accession>A0A7W7GVL7</accession>
<gene>
    <name evidence="2" type="ORF">BJY16_002580</name>
</gene>
<evidence type="ECO:0000313" key="2">
    <source>
        <dbReference type="EMBL" id="MBB4739121.1"/>
    </source>
</evidence>
<feature type="transmembrane region" description="Helical" evidence="1">
    <location>
        <begin position="120"/>
        <end position="139"/>
    </location>
</feature>
<protein>
    <submittedName>
        <fullName evidence="2">Uncharacterized protein</fullName>
    </submittedName>
</protein>
<dbReference type="EMBL" id="JACHNB010000001">
    <property type="protein sequence ID" value="MBB4739121.1"/>
    <property type="molecule type" value="Genomic_DNA"/>
</dbReference>
<keyword evidence="3" id="KW-1185">Reference proteome</keyword>
<dbReference type="RefSeq" id="WP_185039697.1">
    <property type="nucleotide sequence ID" value="NZ_BAABFG010000005.1"/>
</dbReference>
<evidence type="ECO:0000256" key="1">
    <source>
        <dbReference type="SAM" id="Phobius"/>
    </source>
</evidence>
<reference evidence="2 3" key="1">
    <citation type="submission" date="2020-08" db="EMBL/GenBank/DDBJ databases">
        <title>Sequencing the genomes of 1000 actinobacteria strains.</title>
        <authorList>
            <person name="Klenk H.-P."/>
        </authorList>
    </citation>
    <scope>NUCLEOTIDE SEQUENCE [LARGE SCALE GENOMIC DNA]</scope>
    <source>
        <strain evidence="2 3">DSM 45809</strain>
    </source>
</reference>
<keyword evidence="1" id="KW-0472">Membrane</keyword>
<organism evidence="2 3">
    <name type="scientific">Actinoplanes octamycinicus</name>
    <dbReference type="NCBI Taxonomy" id="135948"/>
    <lineage>
        <taxon>Bacteria</taxon>
        <taxon>Bacillati</taxon>
        <taxon>Actinomycetota</taxon>
        <taxon>Actinomycetes</taxon>
        <taxon>Micromonosporales</taxon>
        <taxon>Micromonosporaceae</taxon>
        <taxon>Actinoplanes</taxon>
    </lineage>
</organism>
<keyword evidence="1" id="KW-1133">Transmembrane helix</keyword>
<dbReference type="Proteomes" id="UP000546162">
    <property type="component" value="Unassembled WGS sequence"/>
</dbReference>
<feature type="transmembrane region" description="Helical" evidence="1">
    <location>
        <begin position="276"/>
        <end position="294"/>
    </location>
</feature>
<keyword evidence="1" id="KW-0812">Transmembrane</keyword>
<dbReference type="AlphaFoldDB" id="A0A7W7GVL7"/>
<evidence type="ECO:0000313" key="3">
    <source>
        <dbReference type="Proteomes" id="UP000546162"/>
    </source>
</evidence>
<feature type="transmembrane region" description="Helical" evidence="1">
    <location>
        <begin position="58"/>
        <end position="81"/>
    </location>
</feature>
<name>A0A7W7GVL7_9ACTN</name>
<feature type="transmembrane region" description="Helical" evidence="1">
    <location>
        <begin position="93"/>
        <end position="114"/>
    </location>
</feature>
<feature type="transmembrane region" description="Helical" evidence="1">
    <location>
        <begin position="146"/>
        <end position="164"/>
    </location>
</feature>
<feature type="transmembrane region" description="Helical" evidence="1">
    <location>
        <begin position="20"/>
        <end position="38"/>
    </location>
</feature>
<proteinExistence type="predicted"/>
<feature type="transmembrane region" description="Helical" evidence="1">
    <location>
        <begin position="225"/>
        <end position="245"/>
    </location>
</feature>